<dbReference type="Pfam" id="PF12028">
    <property type="entry name" value="DUF3515"/>
    <property type="match status" value="1"/>
</dbReference>
<dbReference type="AlphaFoldDB" id="A0A239BDW4"/>
<feature type="compositionally biased region" description="Pro residues" evidence="1">
    <location>
        <begin position="52"/>
        <end position="62"/>
    </location>
</feature>
<name>A0A239BDW4_9ACTN</name>
<evidence type="ECO:0000313" key="2">
    <source>
        <dbReference type="EMBL" id="SNS05929.1"/>
    </source>
</evidence>
<organism evidence="2 3">
    <name type="scientific">Geodermatophilus pulveris</name>
    <dbReference type="NCBI Taxonomy" id="1564159"/>
    <lineage>
        <taxon>Bacteria</taxon>
        <taxon>Bacillati</taxon>
        <taxon>Actinomycetota</taxon>
        <taxon>Actinomycetes</taxon>
        <taxon>Geodermatophilales</taxon>
        <taxon>Geodermatophilaceae</taxon>
        <taxon>Geodermatophilus</taxon>
    </lineage>
</organism>
<sequence length="183" mass="18738">MALLVTAVVVPLVVVLLVLTRVLGDDEPAGGPDGDAVADVEGSPVPGRADLPPLPVPVPPVTPEAEAACPALMGQLPLELAGEQSRPVDSDSPFAYAWGEPPVVLVCGVERPAALEPTSPLIQISGVNWLVDTTDPDRVVWTAVDRPVYLQVTVSADTDSAPVTALAPVINDTLPLQPIGAGG</sequence>
<dbReference type="InterPro" id="IPR021903">
    <property type="entry name" value="DUF3515"/>
</dbReference>
<protein>
    <recommendedName>
        <fullName evidence="4">DUF3515 domain-containing protein</fullName>
    </recommendedName>
</protein>
<feature type="region of interest" description="Disordered" evidence="1">
    <location>
        <begin position="43"/>
        <end position="62"/>
    </location>
</feature>
<proteinExistence type="predicted"/>
<evidence type="ECO:0000256" key="1">
    <source>
        <dbReference type="SAM" id="MobiDB-lite"/>
    </source>
</evidence>
<evidence type="ECO:0000313" key="3">
    <source>
        <dbReference type="Proteomes" id="UP000198373"/>
    </source>
</evidence>
<reference evidence="3" key="1">
    <citation type="submission" date="2017-06" db="EMBL/GenBank/DDBJ databases">
        <authorList>
            <person name="Varghese N."/>
            <person name="Submissions S."/>
        </authorList>
    </citation>
    <scope>NUCLEOTIDE SEQUENCE [LARGE SCALE GENOMIC DNA]</scope>
    <source>
        <strain evidence="3">DSM 46839</strain>
    </source>
</reference>
<evidence type="ECO:0008006" key="4">
    <source>
        <dbReference type="Google" id="ProtNLM"/>
    </source>
</evidence>
<dbReference type="RefSeq" id="WP_245820884.1">
    <property type="nucleotide sequence ID" value="NZ_FZOO01000001.1"/>
</dbReference>
<keyword evidence="3" id="KW-1185">Reference proteome</keyword>
<dbReference type="Proteomes" id="UP000198373">
    <property type="component" value="Unassembled WGS sequence"/>
</dbReference>
<dbReference type="EMBL" id="FZOO01000001">
    <property type="protein sequence ID" value="SNS05929.1"/>
    <property type="molecule type" value="Genomic_DNA"/>
</dbReference>
<accession>A0A239BDW4</accession>
<gene>
    <name evidence="2" type="ORF">SAMN06893096_101619</name>
</gene>